<dbReference type="Pfam" id="PF07714">
    <property type="entry name" value="PK_Tyr_Ser-Thr"/>
    <property type="match status" value="1"/>
</dbReference>
<dbReference type="CDD" id="cd14066">
    <property type="entry name" value="STKc_IRAK"/>
    <property type="match status" value="1"/>
</dbReference>
<dbReference type="Gene3D" id="3.30.430.20">
    <property type="entry name" value="Gnk2 domain, C-X8-C-X2-C motif"/>
    <property type="match status" value="2"/>
</dbReference>
<keyword evidence="9" id="KW-0418">Kinase</keyword>
<proteinExistence type="predicted"/>
<dbReference type="CDD" id="cd23509">
    <property type="entry name" value="Gnk2-like"/>
    <property type="match status" value="2"/>
</dbReference>
<evidence type="ECO:0000256" key="10">
    <source>
        <dbReference type="ARBA" id="ARBA00022840"/>
    </source>
</evidence>
<dbReference type="PROSITE" id="PS00108">
    <property type="entry name" value="PROTEIN_KINASE_ST"/>
    <property type="match status" value="1"/>
</dbReference>
<keyword evidence="4" id="KW-0808">Transferase</keyword>
<evidence type="ECO:0000256" key="15">
    <source>
        <dbReference type="ARBA" id="ARBA00047558"/>
    </source>
</evidence>
<keyword evidence="12 17" id="KW-0472">Membrane</keyword>
<dbReference type="PANTHER" id="PTHR27002:SF181">
    <property type="entry name" value="RECEPTOR-LIKE SERINE_THREONINE-PROTEIN KINASE"/>
    <property type="match status" value="1"/>
</dbReference>
<dbReference type="GO" id="GO:0005886">
    <property type="term" value="C:plasma membrane"/>
    <property type="evidence" value="ECO:0007669"/>
    <property type="project" value="TreeGrafter"/>
</dbReference>
<evidence type="ECO:0000256" key="11">
    <source>
        <dbReference type="ARBA" id="ARBA00022989"/>
    </source>
</evidence>
<dbReference type="PROSITE" id="PS50011">
    <property type="entry name" value="PROTEIN_KINASE_DOM"/>
    <property type="match status" value="1"/>
</dbReference>
<feature type="chain" id="PRO_5041961101" description="Cysteine-rich receptor-like protein kinase" evidence="18">
    <location>
        <begin position="28"/>
        <end position="666"/>
    </location>
</feature>
<keyword evidence="13" id="KW-0675">Receptor</keyword>
<dbReference type="FunFam" id="3.30.200.20:FF:000142">
    <property type="entry name" value="Cysteine-rich receptor-like protein kinase 10"/>
    <property type="match status" value="1"/>
</dbReference>
<feature type="domain" description="Protein kinase" evidence="19">
    <location>
        <begin position="345"/>
        <end position="617"/>
    </location>
</feature>
<dbReference type="GO" id="GO:0004674">
    <property type="term" value="F:protein serine/threonine kinase activity"/>
    <property type="evidence" value="ECO:0007669"/>
    <property type="project" value="UniProtKB-KW"/>
</dbReference>
<gene>
    <name evidence="21" type="ORF">QN277_016741</name>
</gene>
<evidence type="ECO:0000256" key="18">
    <source>
        <dbReference type="SAM" id="SignalP"/>
    </source>
</evidence>
<dbReference type="GO" id="GO:0006979">
    <property type="term" value="P:response to oxidative stress"/>
    <property type="evidence" value="ECO:0007669"/>
    <property type="project" value="UniProtKB-ARBA"/>
</dbReference>
<comment type="subcellular location">
    <subcellularLocation>
        <location evidence="1">Membrane</location>
        <topology evidence="1">Single-pass membrane protein</topology>
    </subcellularLocation>
</comment>
<dbReference type="Proteomes" id="UP001293593">
    <property type="component" value="Unassembled WGS sequence"/>
</dbReference>
<dbReference type="PROSITE" id="PS51473">
    <property type="entry name" value="GNK2"/>
    <property type="match status" value="2"/>
</dbReference>
<dbReference type="InterPro" id="IPR038408">
    <property type="entry name" value="GNK2_sf"/>
</dbReference>
<evidence type="ECO:0000256" key="9">
    <source>
        <dbReference type="ARBA" id="ARBA00022777"/>
    </source>
</evidence>
<dbReference type="InterPro" id="IPR001245">
    <property type="entry name" value="Ser-Thr/Tyr_kinase_cat_dom"/>
</dbReference>
<evidence type="ECO:0000256" key="1">
    <source>
        <dbReference type="ARBA" id="ARBA00004167"/>
    </source>
</evidence>
<keyword evidence="10" id="KW-0067">ATP-binding</keyword>
<feature type="transmembrane region" description="Helical" evidence="17">
    <location>
        <begin position="289"/>
        <end position="307"/>
    </location>
</feature>
<keyword evidence="2" id="KW-0723">Serine/threonine-protein kinase</keyword>
<keyword evidence="14" id="KW-0325">Glycoprotein</keyword>
<protein>
    <recommendedName>
        <fullName evidence="23">Cysteine-rich receptor-like protein kinase</fullName>
    </recommendedName>
</protein>
<evidence type="ECO:0000256" key="3">
    <source>
        <dbReference type="ARBA" id="ARBA00022553"/>
    </source>
</evidence>
<dbReference type="AlphaFoldDB" id="A0AAE1TAT5"/>
<evidence type="ECO:0000256" key="7">
    <source>
        <dbReference type="ARBA" id="ARBA00022737"/>
    </source>
</evidence>
<dbReference type="InterPro" id="IPR011009">
    <property type="entry name" value="Kinase-like_dom_sf"/>
</dbReference>
<dbReference type="InterPro" id="IPR008271">
    <property type="entry name" value="Ser/Thr_kinase_AS"/>
</dbReference>
<evidence type="ECO:0000256" key="13">
    <source>
        <dbReference type="ARBA" id="ARBA00023170"/>
    </source>
</evidence>
<evidence type="ECO:0000256" key="14">
    <source>
        <dbReference type="ARBA" id="ARBA00023180"/>
    </source>
</evidence>
<evidence type="ECO:0000256" key="17">
    <source>
        <dbReference type="SAM" id="Phobius"/>
    </source>
</evidence>
<dbReference type="InterPro" id="IPR002902">
    <property type="entry name" value="GNK2"/>
</dbReference>
<accession>A0AAE1TAT5</accession>
<evidence type="ECO:0000313" key="22">
    <source>
        <dbReference type="Proteomes" id="UP001293593"/>
    </source>
</evidence>
<evidence type="ECO:0000256" key="2">
    <source>
        <dbReference type="ARBA" id="ARBA00022527"/>
    </source>
</evidence>
<organism evidence="21 22">
    <name type="scientific">Acacia crassicarpa</name>
    <name type="common">northern wattle</name>
    <dbReference type="NCBI Taxonomy" id="499986"/>
    <lineage>
        <taxon>Eukaryota</taxon>
        <taxon>Viridiplantae</taxon>
        <taxon>Streptophyta</taxon>
        <taxon>Embryophyta</taxon>
        <taxon>Tracheophyta</taxon>
        <taxon>Spermatophyta</taxon>
        <taxon>Magnoliopsida</taxon>
        <taxon>eudicotyledons</taxon>
        <taxon>Gunneridae</taxon>
        <taxon>Pentapetalae</taxon>
        <taxon>rosids</taxon>
        <taxon>fabids</taxon>
        <taxon>Fabales</taxon>
        <taxon>Fabaceae</taxon>
        <taxon>Caesalpinioideae</taxon>
        <taxon>mimosoid clade</taxon>
        <taxon>Acacieae</taxon>
        <taxon>Acacia</taxon>
    </lineage>
</organism>
<evidence type="ECO:0000256" key="12">
    <source>
        <dbReference type="ARBA" id="ARBA00023136"/>
    </source>
</evidence>
<dbReference type="GO" id="GO:0005524">
    <property type="term" value="F:ATP binding"/>
    <property type="evidence" value="ECO:0007669"/>
    <property type="project" value="UniProtKB-KW"/>
</dbReference>
<keyword evidence="5 17" id="KW-0812">Transmembrane</keyword>
<comment type="caution">
    <text evidence="21">The sequence shown here is derived from an EMBL/GenBank/DDBJ whole genome shotgun (WGS) entry which is preliminary data.</text>
</comment>
<dbReference type="SUPFAM" id="SSF56112">
    <property type="entry name" value="Protein kinase-like (PK-like)"/>
    <property type="match status" value="1"/>
</dbReference>
<dbReference type="FunFam" id="3.30.430.20:FF:000002">
    <property type="entry name" value="Cysteine-rich receptor-like protein kinase 10"/>
    <property type="match status" value="1"/>
</dbReference>
<dbReference type="FunFam" id="1.10.510.10:FF:000129">
    <property type="entry name" value="cysteine-rich receptor-like protein kinase 10"/>
    <property type="match status" value="1"/>
</dbReference>
<evidence type="ECO:0000313" key="21">
    <source>
        <dbReference type="EMBL" id="KAK4278972.1"/>
    </source>
</evidence>
<keyword evidence="6 18" id="KW-0732">Signal</keyword>
<dbReference type="PANTHER" id="PTHR27002">
    <property type="entry name" value="RECEPTOR-LIKE SERINE/THREONINE-PROTEIN KINASE SD1-8"/>
    <property type="match status" value="1"/>
</dbReference>
<dbReference type="Pfam" id="PF01657">
    <property type="entry name" value="Stress-antifung"/>
    <property type="match status" value="2"/>
</dbReference>
<evidence type="ECO:0008006" key="23">
    <source>
        <dbReference type="Google" id="ProtNLM"/>
    </source>
</evidence>
<keyword evidence="22" id="KW-1185">Reference proteome</keyword>
<dbReference type="SMART" id="SM00220">
    <property type="entry name" value="S_TKc"/>
    <property type="match status" value="1"/>
</dbReference>
<keyword evidence="3" id="KW-0597">Phosphoprotein</keyword>
<dbReference type="InterPro" id="IPR000719">
    <property type="entry name" value="Prot_kinase_dom"/>
</dbReference>
<keyword evidence="7" id="KW-0677">Repeat</keyword>
<evidence type="ECO:0000259" key="19">
    <source>
        <dbReference type="PROSITE" id="PS50011"/>
    </source>
</evidence>
<keyword evidence="8" id="KW-0547">Nucleotide-binding</keyword>
<evidence type="ECO:0000256" key="6">
    <source>
        <dbReference type="ARBA" id="ARBA00022729"/>
    </source>
</evidence>
<dbReference type="FunFam" id="3.30.430.20:FF:000003">
    <property type="entry name" value="Cysteine-rich RLK (RECEPTOR-like protein kinase) 10"/>
    <property type="match status" value="1"/>
</dbReference>
<sequence>MVSVRLFSFLFFPLALNLISHHHGTNAHAQSNFLKFYCANGASDNSNSTFQTNLKNLLLNMSNTQIDYGFYNFSGGNNSDRVNAIVLCRGDVKVEDCRSCVSDSRVVLLQVCPNTKEAIGYYDNCLLRYSNRTIFHVMEASPFQYVLNTEAALEQEQFQSVVTKMMNFLRDRAASGNSVRKFAAANTTAPSNQTIHGLVQCTPDLSENDCRACLNAAISEIPKCCNGMKGGRVLGPSCNLRYESYVFFDVAAAQPFKSLSLSPPSSSPLPPLAPPISNKEERNITRVDAIVVPTVALIALIIFVVIIKAWRLKKTIQTEEDKDEIMTVESLQMDFETIKVATNDFSNANKLGQGGFGPVYLGRLGDGEEIAVKRLSRDSGQGAVEFKNEVLLVAKLQHRNLVRLLGFCLENKEKLLIYEFVPNKSLDYFIFDSIKRVKLNWEKRYKIIEGIARGLVYLHHDSRVRIVHRDLKASNVLLDEEMNAKISDFGMAKLFVVDQTQAKTSTVVGTFGYMAPEYIMNGTFSTKSDVFSFGILVLEIISGQKNGQFQDGENAEHIVSAVWKNWTKGTLSNIVDPTLMEDAGSINEILRCIHIGLLCVQENADHRPTMASIVPMLSTRSITLPVPSEPSFYIFKSLQGIKSFSSGDQSAHGSINHLSISEQYPR</sequence>
<reference evidence="21" key="1">
    <citation type="submission" date="2023-10" db="EMBL/GenBank/DDBJ databases">
        <title>Chromosome-level genome of the transformable northern wattle, Acacia crassicarpa.</title>
        <authorList>
            <person name="Massaro I."/>
            <person name="Sinha N.R."/>
            <person name="Poethig S."/>
            <person name="Leichty A.R."/>
        </authorList>
    </citation>
    <scope>NUCLEOTIDE SEQUENCE</scope>
    <source>
        <strain evidence="21">Acra3RX</strain>
        <tissue evidence="21">Leaf</tissue>
    </source>
</reference>
<dbReference type="Gene3D" id="3.30.200.20">
    <property type="entry name" value="Phosphorylase Kinase, domain 1"/>
    <property type="match status" value="1"/>
</dbReference>
<feature type="domain" description="Gnk2-homologous" evidence="20">
    <location>
        <begin position="32"/>
        <end position="134"/>
    </location>
</feature>
<name>A0AAE1TAT5_9FABA</name>
<evidence type="ECO:0000256" key="16">
    <source>
        <dbReference type="ARBA" id="ARBA00047951"/>
    </source>
</evidence>
<dbReference type="Gene3D" id="1.10.510.10">
    <property type="entry name" value="Transferase(Phosphotransferase) domain 1"/>
    <property type="match status" value="1"/>
</dbReference>
<evidence type="ECO:0000259" key="20">
    <source>
        <dbReference type="PROSITE" id="PS51473"/>
    </source>
</evidence>
<comment type="catalytic activity">
    <reaction evidence="15">
        <text>L-seryl-[protein] + ATP = O-phospho-L-seryl-[protein] + ADP + H(+)</text>
        <dbReference type="Rhea" id="RHEA:17989"/>
        <dbReference type="Rhea" id="RHEA-COMP:9863"/>
        <dbReference type="Rhea" id="RHEA-COMP:11604"/>
        <dbReference type="ChEBI" id="CHEBI:15378"/>
        <dbReference type="ChEBI" id="CHEBI:29999"/>
        <dbReference type="ChEBI" id="CHEBI:30616"/>
        <dbReference type="ChEBI" id="CHEBI:83421"/>
        <dbReference type="ChEBI" id="CHEBI:456216"/>
    </reaction>
</comment>
<feature type="domain" description="Gnk2-homologous" evidence="20">
    <location>
        <begin position="140"/>
        <end position="247"/>
    </location>
</feature>
<evidence type="ECO:0000256" key="5">
    <source>
        <dbReference type="ARBA" id="ARBA00022692"/>
    </source>
</evidence>
<evidence type="ECO:0000256" key="8">
    <source>
        <dbReference type="ARBA" id="ARBA00022741"/>
    </source>
</evidence>
<evidence type="ECO:0000256" key="4">
    <source>
        <dbReference type="ARBA" id="ARBA00022679"/>
    </source>
</evidence>
<feature type="signal peptide" evidence="18">
    <location>
        <begin position="1"/>
        <end position="27"/>
    </location>
</feature>
<keyword evidence="11 17" id="KW-1133">Transmembrane helix</keyword>
<dbReference type="EMBL" id="JAWXYG010000003">
    <property type="protein sequence ID" value="KAK4278972.1"/>
    <property type="molecule type" value="Genomic_DNA"/>
</dbReference>
<comment type="catalytic activity">
    <reaction evidence="16">
        <text>L-threonyl-[protein] + ATP = O-phospho-L-threonyl-[protein] + ADP + H(+)</text>
        <dbReference type="Rhea" id="RHEA:46608"/>
        <dbReference type="Rhea" id="RHEA-COMP:11060"/>
        <dbReference type="Rhea" id="RHEA-COMP:11605"/>
        <dbReference type="ChEBI" id="CHEBI:15378"/>
        <dbReference type="ChEBI" id="CHEBI:30013"/>
        <dbReference type="ChEBI" id="CHEBI:30616"/>
        <dbReference type="ChEBI" id="CHEBI:61977"/>
        <dbReference type="ChEBI" id="CHEBI:456216"/>
    </reaction>
</comment>